<dbReference type="InterPro" id="IPR001223">
    <property type="entry name" value="Glyco_hydro18_cat"/>
</dbReference>
<evidence type="ECO:0000313" key="4">
    <source>
        <dbReference type="Proteomes" id="UP000095300"/>
    </source>
</evidence>
<dbReference type="PROSITE" id="PS51910">
    <property type="entry name" value="GH18_2"/>
    <property type="match status" value="1"/>
</dbReference>
<reference evidence="3" key="1">
    <citation type="submission" date="2020-05" db="UniProtKB">
        <authorList>
            <consortium name="EnsemblMetazoa"/>
        </authorList>
    </citation>
    <scope>IDENTIFICATION</scope>
    <source>
        <strain evidence="3">USDA</strain>
    </source>
</reference>
<dbReference type="OrthoDB" id="6489371at2759"/>
<dbReference type="AlphaFoldDB" id="A0A1I8NUG4"/>
<name>A0A1I8NUG4_STOCA</name>
<dbReference type="PANTHER" id="PTHR11177:SF360">
    <property type="entry name" value="CHITINASE 4-RELATED"/>
    <property type="match status" value="1"/>
</dbReference>
<dbReference type="InterPro" id="IPR029070">
    <property type="entry name" value="Chitinase_insertion_sf"/>
</dbReference>
<dbReference type="Gene3D" id="3.20.20.80">
    <property type="entry name" value="Glycosidases"/>
    <property type="match status" value="1"/>
</dbReference>
<dbReference type="SUPFAM" id="SSF54556">
    <property type="entry name" value="Chitinase insertion domain"/>
    <property type="match status" value="1"/>
</dbReference>
<sequence>MQSIVWKSSNLKYETILVCTVNGSIYEFVKDKKIHCRYSAQAYYRKFPFKFEPENIDPNLCSYLGFGTFGIEDTGAIKIDHYFMDQQLGLIKNTIALKQKNPALKVLAVVRGSFDEFDIQKRQNFIDTSVHFMEQNGFDGLDLNFLYPREVNLGDHRNVYETLLQELHVALSVRNLEFGITVSGLVEYPRAFVPHISAYVIFINIMAYGYGSESVLDYDAPLQSSNGMVGGADGIFDVESCISYWLKLGAPAYKLNLGLSIRGMAYLTYVTPKELRKPGKLVKVLLYNEICAIRKNFEEAFDSVQGVPYMRNETHWISYENAQSLDLKLNLVTQYDLNGIMIRDIGDDDFHGVCGERYHLLQFARRKILGKYETINGISCPNGKTFENRCYREF</sequence>
<dbReference type="VEuPathDB" id="VectorBase:SCAU002127"/>
<protein>
    <recommendedName>
        <fullName evidence="2">GH18 domain-containing protein</fullName>
    </recommendedName>
</protein>
<dbReference type="EnsemblMetazoa" id="SCAU002127-RA">
    <property type="protein sequence ID" value="SCAU002127-PA"/>
    <property type="gene ID" value="SCAU002127"/>
</dbReference>
<feature type="domain" description="GH18" evidence="2">
    <location>
        <begin position="32"/>
        <end position="371"/>
    </location>
</feature>
<dbReference type="Proteomes" id="UP000095300">
    <property type="component" value="Unassembled WGS sequence"/>
</dbReference>
<dbReference type="Gene3D" id="3.10.50.10">
    <property type="match status" value="1"/>
</dbReference>
<dbReference type="GO" id="GO:0005975">
    <property type="term" value="P:carbohydrate metabolic process"/>
    <property type="evidence" value="ECO:0007669"/>
    <property type="project" value="InterPro"/>
</dbReference>
<accession>A0A1I8NUG4</accession>
<dbReference type="PANTHER" id="PTHR11177">
    <property type="entry name" value="CHITINASE"/>
    <property type="match status" value="1"/>
</dbReference>
<dbReference type="KEGG" id="scac:106089504"/>
<gene>
    <name evidence="3" type="primary">106089504</name>
</gene>
<evidence type="ECO:0000259" key="2">
    <source>
        <dbReference type="PROSITE" id="PS51910"/>
    </source>
</evidence>
<dbReference type="GO" id="GO:0008061">
    <property type="term" value="F:chitin binding"/>
    <property type="evidence" value="ECO:0007669"/>
    <property type="project" value="InterPro"/>
</dbReference>
<evidence type="ECO:0000256" key="1">
    <source>
        <dbReference type="ARBA" id="ARBA00022729"/>
    </source>
</evidence>
<dbReference type="SMART" id="SM00636">
    <property type="entry name" value="Glyco_18"/>
    <property type="match status" value="1"/>
</dbReference>
<dbReference type="InterPro" id="IPR050314">
    <property type="entry name" value="Glycosyl_Hydrlase_18"/>
</dbReference>
<organism evidence="3 4">
    <name type="scientific">Stomoxys calcitrans</name>
    <name type="common">Stable fly</name>
    <name type="synonym">Conops calcitrans</name>
    <dbReference type="NCBI Taxonomy" id="35570"/>
    <lineage>
        <taxon>Eukaryota</taxon>
        <taxon>Metazoa</taxon>
        <taxon>Ecdysozoa</taxon>
        <taxon>Arthropoda</taxon>
        <taxon>Hexapoda</taxon>
        <taxon>Insecta</taxon>
        <taxon>Pterygota</taxon>
        <taxon>Neoptera</taxon>
        <taxon>Endopterygota</taxon>
        <taxon>Diptera</taxon>
        <taxon>Brachycera</taxon>
        <taxon>Muscomorpha</taxon>
        <taxon>Muscoidea</taxon>
        <taxon>Muscidae</taxon>
        <taxon>Stomoxys</taxon>
    </lineage>
</organism>
<dbReference type="GO" id="GO:0004568">
    <property type="term" value="F:chitinase activity"/>
    <property type="evidence" value="ECO:0007669"/>
    <property type="project" value="TreeGrafter"/>
</dbReference>
<dbReference type="Pfam" id="PF00704">
    <property type="entry name" value="Glyco_hydro_18"/>
    <property type="match status" value="1"/>
</dbReference>
<dbReference type="InterPro" id="IPR011583">
    <property type="entry name" value="Chitinase_II/V-like_cat"/>
</dbReference>
<dbReference type="STRING" id="35570.A0A1I8NUG4"/>
<dbReference type="GO" id="GO:0006032">
    <property type="term" value="P:chitin catabolic process"/>
    <property type="evidence" value="ECO:0007669"/>
    <property type="project" value="TreeGrafter"/>
</dbReference>
<proteinExistence type="predicted"/>
<evidence type="ECO:0000313" key="3">
    <source>
        <dbReference type="EnsemblMetazoa" id="SCAU002127-PA"/>
    </source>
</evidence>
<dbReference type="InterPro" id="IPR017853">
    <property type="entry name" value="GH"/>
</dbReference>
<dbReference type="GO" id="GO:0005576">
    <property type="term" value="C:extracellular region"/>
    <property type="evidence" value="ECO:0007669"/>
    <property type="project" value="TreeGrafter"/>
</dbReference>
<keyword evidence="4" id="KW-1185">Reference proteome</keyword>
<dbReference type="SUPFAM" id="SSF51445">
    <property type="entry name" value="(Trans)glycosidases"/>
    <property type="match status" value="1"/>
</dbReference>
<keyword evidence="1" id="KW-0732">Signal</keyword>